<evidence type="ECO:0000313" key="2">
    <source>
        <dbReference type="Proteomes" id="UP001231189"/>
    </source>
</evidence>
<comment type="caution">
    <text evidence="1">The sequence shown here is derived from an EMBL/GenBank/DDBJ whole genome shotgun (WGS) entry which is preliminary data.</text>
</comment>
<accession>A0AAD8TCR2</accession>
<dbReference type="Proteomes" id="UP001231189">
    <property type="component" value="Unassembled WGS sequence"/>
</dbReference>
<name>A0AAD8TCR2_LOLMU</name>
<evidence type="ECO:0000313" key="1">
    <source>
        <dbReference type="EMBL" id="KAK1679394.1"/>
    </source>
</evidence>
<keyword evidence="2" id="KW-1185">Reference proteome</keyword>
<gene>
    <name evidence="1" type="ORF">QYE76_040242</name>
</gene>
<protein>
    <submittedName>
        <fullName evidence="1">Uncharacterized protein</fullName>
    </submittedName>
</protein>
<reference evidence="1" key="1">
    <citation type="submission" date="2023-07" db="EMBL/GenBank/DDBJ databases">
        <title>A chromosome-level genome assembly of Lolium multiflorum.</title>
        <authorList>
            <person name="Chen Y."/>
            <person name="Copetti D."/>
            <person name="Kolliker R."/>
            <person name="Studer B."/>
        </authorList>
    </citation>
    <scope>NUCLEOTIDE SEQUENCE</scope>
    <source>
        <strain evidence="1">02402/16</strain>
        <tissue evidence="1">Leaf</tissue>
    </source>
</reference>
<proteinExistence type="predicted"/>
<sequence>MKQKRKIEEIPDCYHQSMGWGNLHYPLVENIAERADILSTGRLARGMIGMRHAIRGAHKVPFGLPSLLHCDPETWPDDRDNTTQHNHLIWEYWNKPLTVEDIMPMAMGHEREELEAELQGKKRSDIDIPVAPFGTKVDSLSGVLHRLGCGGACGFGWRGGGVPPSPCRLLLLAV</sequence>
<dbReference type="EMBL" id="JAUUTY010000002">
    <property type="protein sequence ID" value="KAK1679394.1"/>
    <property type="molecule type" value="Genomic_DNA"/>
</dbReference>
<organism evidence="1 2">
    <name type="scientific">Lolium multiflorum</name>
    <name type="common">Italian ryegrass</name>
    <name type="synonym">Lolium perenne subsp. multiflorum</name>
    <dbReference type="NCBI Taxonomy" id="4521"/>
    <lineage>
        <taxon>Eukaryota</taxon>
        <taxon>Viridiplantae</taxon>
        <taxon>Streptophyta</taxon>
        <taxon>Embryophyta</taxon>
        <taxon>Tracheophyta</taxon>
        <taxon>Spermatophyta</taxon>
        <taxon>Magnoliopsida</taxon>
        <taxon>Liliopsida</taxon>
        <taxon>Poales</taxon>
        <taxon>Poaceae</taxon>
        <taxon>BOP clade</taxon>
        <taxon>Pooideae</taxon>
        <taxon>Poodae</taxon>
        <taxon>Poeae</taxon>
        <taxon>Poeae Chloroplast Group 2 (Poeae type)</taxon>
        <taxon>Loliodinae</taxon>
        <taxon>Loliinae</taxon>
        <taxon>Lolium</taxon>
    </lineage>
</organism>
<dbReference type="AlphaFoldDB" id="A0AAD8TCR2"/>